<reference evidence="7 8" key="1">
    <citation type="submission" date="2020-08" db="EMBL/GenBank/DDBJ databases">
        <title>Genomic Encyclopedia of Type Strains, Phase IV (KMG-IV): sequencing the most valuable type-strain genomes for metagenomic binning, comparative biology and taxonomic classification.</title>
        <authorList>
            <person name="Goeker M."/>
        </authorList>
    </citation>
    <scope>NUCLEOTIDE SEQUENCE [LARGE SCALE GENOMIC DNA]</scope>
    <source>
        <strain evidence="7 8">DSM 45385</strain>
    </source>
</reference>
<accession>A0A7W8EK89</accession>
<evidence type="ECO:0000256" key="5">
    <source>
        <dbReference type="SAM" id="SignalP"/>
    </source>
</evidence>
<feature type="domain" description="Solute-binding protein family 5" evidence="6">
    <location>
        <begin position="78"/>
        <end position="434"/>
    </location>
</feature>
<evidence type="ECO:0000256" key="2">
    <source>
        <dbReference type="ARBA" id="ARBA00005695"/>
    </source>
</evidence>
<keyword evidence="8" id="KW-1185">Reference proteome</keyword>
<dbReference type="Pfam" id="PF00496">
    <property type="entry name" value="SBP_bac_5"/>
    <property type="match status" value="1"/>
</dbReference>
<dbReference type="GO" id="GO:0030313">
    <property type="term" value="C:cell envelope"/>
    <property type="evidence" value="ECO:0007669"/>
    <property type="project" value="UniProtKB-SubCell"/>
</dbReference>
<proteinExistence type="inferred from homology"/>
<dbReference type="InterPro" id="IPR039424">
    <property type="entry name" value="SBP_5"/>
</dbReference>
<protein>
    <submittedName>
        <fullName evidence="7">Peptide/nickel transport system substrate-binding protein</fullName>
    </submittedName>
</protein>
<dbReference type="Proteomes" id="UP000568380">
    <property type="component" value="Unassembled WGS sequence"/>
</dbReference>
<dbReference type="PANTHER" id="PTHR30290:SF10">
    <property type="entry name" value="PERIPLASMIC OLIGOPEPTIDE-BINDING PROTEIN-RELATED"/>
    <property type="match status" value="1"/>
</dbReference>
<dbReference type="RefSeq" id="WP_184968855.1">
    <property type="nucleotide sequence ID" value="NZ_JACHIN010000010.1"/>
</dbReference>
<evidence type="ECO:0000313" key="7">
    <source>
        <dbReference type="EMBL" id="MBB5081492.1"/>
    </source>
</evidence>
<dbReference type="CDD" id="cd00995">
    <property type="entry name" value="PBP2_NikA_DppA_OppA_like"/>
    <property type="match status" value="1"/>
</dbReference>
<dbReference type="SUPFAM" id="SSF53850">
    <property type="entry name" value="Periplasmic binding protein-like II"/>
    <property type="match status" value="1"/>
</dbReference>
<dbReference type="PROSITE" id="PS51257">
    <property type="entry name" value="PROKAR_LIPOPROTEIN"/>
    <property type="match status" value="1"/>
</dbReference>
<dbReference type="Gene3D" id="3.10.105.10">
    <property type="entry name" value="Dipeptide-binding Protein, Domain 3"/>
    <property type="match status" value="1"/>
</dbReference>
<evidence type="ECO:0000259" key="6">
    <source>
        <dbReference type="Pfam" id="PF00496"/>
    </source>
</evidence>
<dbReference type="GO" id="GO:1904680">
    <property type="term" value="F:peptide transmembrane transporter activity"/>
    <property type="evidence" value="ECO:0007669"/>
    <property type="project" value="TreeGrafter"/>
</dbReference>
<dbReference type="PANTHER" id="PTHR30290">
    <property type="entry name" value="PERIPLASMIC BINDING COMPONENT OF ABC TRANSPORTER"/>
    <property type="match status" value="1"/>
</dbReference>
<gene>
    <name evidence="7" type="ORF">HNR40_006987</name>
</gene>
<comment type="caution">
    <text evidence="7">The sequence shown here is derived from an EMBL/GenBank/DDBJ whole genome shotgun (WGS) entry which is preliminary data.</text>
</comment>
<keyword evidence="3" id="KW-0813">Transport</keyword>
<dbReference type="InterPro" id="IPR000914">
    <property type="entry name" value="SBP_5_dom"/>
</dbReference>
<evidence type="ECO:0000313" key="8">
    <source>
        <dbReference type="Proteomes" id="UP000568380"/>
    </source>
</evidence>
<sequence>MSRRRRLIAGMCAGGLALTACGAAGGDRSGGNEEPSRDGTFRMAEFGKIASFNPLSTSGNLYARFAYDSLVFTSGPQVLPGLAEKWTATATEAAFTLRGDVTCDDGTRLRAADVAATLRVLRDPKYASQIDPSLLAGLPSFTVRADDAARSVTVRTSAPHSFIVRIIGSVPIVCPKGLADLKALDQRSAGTGPYVLKDYRVGGPYTYTVRRGYRWGPGDATTDAPGTPATIEIKPLSDVGTAANLLLTGGLNAAEISGPQAGRLGGRQFGRVDRPATVGFTQFNERTGRATREVEVRRALIAAVDLNQAAKVATGGKGTRAMAIMPSGTMCRADTVTGNLPSHDITAAGQLLDQAGWRRGADGVRARNGSRLSISVLVPADFGETLTPLAEFMIRQWRSLGVDARLNAQPQAGLESTLTRSADWDVFVFGLAGDQKLPVIARFMEKPPPAGGNIGAVSNAEQGRLTAEALTRPEGQACPLWQRAEAALMRDADVLPVGEESMQFFSWKARFDVVEGRVVPTSIRLFT</sequence>
<dbReference type="GO" id="GO:0015833">
    <property type="term" value="P:peptide transport"/>
    <property type="evidence" value="ECO:0007669"/>
    <property type="project" value="TreeGrafter"/>
</dbReference>
<comment type="subcellular location">
    <subcellularLocation>
        <location evidence="1">Cell envelope</location>
    </subcellularLocation>
</comment>
<dbReference type="AlphaFoldDB" id="A0A7W8EK89"/>
<evidence type="ECO:0000256" key="3">
    <source>
        <dbReference type="ARBA" id="ARBA00022448"/>
    </source>
</evidence>
<feature type="chain" id="PRO_5031485784" evidence="5">
    <location>
        <begin position="23"/>
        <end position="527"/>
    </location>
</feature>
<name>A0A7W8EK89_9ACTN</name>
<organism evidence="7 8">
    <name type="scientific">Nonomuraea endophytica</name>
    <dbReference type="NCBI Taxonomy" id="714136"/>
    <lineage>
        <taxon>Bacteria</taxon>
        <taxon>Bacillati</taxon>
        <taxon>Actinomycetota</taxon>
        <taxon>Actinomycetes</taxon>
        <taxon>Streptosporangiales</taxon>
        <taxon>Streptosporangiaceae</taxon>
        <taxon>Nonomuraea</taxon>
    </lineage>
</organism>
<evidence type="ECO:0000256" key="1">
    <source>
        <dbReference type="ARBA" id="ARBA00004196"/>
    </source>
</evidence>
<comment type="similarity">
    <text evidence="2">Belongs to the bacterial solute-binding protein 5 family.</text>
</comment>
<dbReference type="Gene3D" id="3.40.190.10">
    <property type="entry name" value="Periplasmic binding protein-like II"/>
    <property type="match status" value="1"/>
</dbReference>
<dbReference type="EMBL" id="JACHIN010000010">
    <property type="protein sequence ID" value="MBB5081492.1"/>
    <property type="molecule type" value="Genomic_DNA"/>
</dbReference>
<evidence type="ECO:0000256" key="4">
    <source>
        <dbReference type="ARBA" id="ARBA00022729"/>
    </source>
</evidence>
<feature type="signal peptide" evidence="5">
    <location>
        <begin position="1"/>
        <end position="22"/>
    </location>
</feature>
<keyword evidence="4 5" id="KW-0732">Signal</keyword>